<dbReference type="InterPro" id="IPR038770">
    <property type="entry name" value="Na+/solute_symporter_sf"/>
</dbReference>
<dbReference type="STRING" id="211165.GCA_000317285_05597"/>
<dbReference type="Gene3D" id="1.20.1530.20">
    <property type="match status" value="1"/>
</dbReference>
<evidence type="ECO:0000256" key="6">
    <source>
        <dbReference type="ARBA" id="ARBA00022989"/>
    </source>
</evidence>
<evidence type="ECO:0000256" key="1">
    <source>
        <dbReference type="ARBA" id="ARBA00004141"/>
    </source>
</evidence>
<evidence type="ECO:0000256" key="8">
    <source>
        <dbReference type="ARBA" id="ARBA00023065"/>
    </source>
</evidence>
<feature type="region of interest" description="Disordered" evidence="11">
    <location>
        <begin position="472"/>
        <end position="499"/>
    </location>
</feature>
<evidence type="ECO:0000256" key="4">
    <source>
        <dbReference type="ARBA" id="ARBA00022449"/>
    </source>
</evidence>
<evidence type="ECO:0000313" key="14">
    <source>
        <dbReference type="EMBL" id="RUR76491.1"/>
    </source>
</evidence>
<feature type="transmembrane region" description="Helical" evidence="12">
    <location>
        <begin position="395"/>
        <end position="415"/>
    </location>
</feature>
<comment type="subcellular location">
    <subcellularLocation>
        <location evidence="1">Membrane</location>
        <topology evidence="1">Multi-pass membrane protein</topology>
    </subcellularLocation>
</comment>
<keyword evidence="7" id="KW-0915">Sodium</keyword>
<gene>
    <name evidence="14" type="ORF">PCC6912_42790</name>
</gene>
<keyword evidence="9 12" id="KW-0472">Membrane</keyword>
<dbReference type="RefSeq" id="WP_016879086.1">
    <property type="nucleotide sequence ID" value="NZ_AJLN01000123.1"/>
</dbReference>
<dbReference type="GO" id="GO:0016020">
    <property type="term" value="C:membrane"/>
    <property type="evidence" value="ECO:0007669"/>
    <property type="project" value="UniProtKB-SubCell"/>
</dbReference>
<keyword evidence="6 12" id="KW-1133">Transmembrane helix</keyword>
<dbReference type="AlphaFoldDB" id="A0A433N525"/>
<feature type="transmembrane region" description="Helical" evidence="12">
    <location>
        <begin position="29"/>
        <end position="47"/>
    </location>
</feature>
<feature type="transmembrane region" description="Helical" evidence="12">
    <location>
        <begin position="144"/>
        <end position="165"/>
    </location>
</feature>
<comment type="similarity">
    <text evidence="2">Belongs to the monovalent cation:proton antiporter 2 (CPA2) transporter (TC 2.A.37) family.</text>
</comment>
<evidence type="ECO:0000256" key="7">
    <source>
        <dbReference type="ARBA" id="ARBA00023053"/>
    </source>
</evidence>
<accession>A0A433N525</accession>
<dbReference type="GO" id="GO:0015297">
    <property type="term" value="F:antiporter activity"/>
    <property type="evidence" value="ECO:0007669"/>
    <property type="project" value="UniProtKB-KW"/>
</dbReference>
<keyword evidence="15" id="KW-1185">Reference proteome</keyword>
<feature type="transmembrane region" description="Helical" evidence="12">
    <location>
        <begin position="171"/>
        <end position="193"/>
    </location>
</feature>
<evidence type="ECO:0000256" key="2">
    <source>
        <dbReference type="ARBA" id="ARBA00005551"/>
    </source>
</evidence>
<evidence type="ECO:0000256" key="11">
    <source>
        <dbReference type="SAM" id="MobiDB-lite"/>
    </source>
</evidence>
<proteinExistence type="inferred from homology"/>
<organism evidence="14 15">
    <name type="scientific">Chlorogloeopsis fritschii PCC 6912</name>
    <dbReference type="NCBI Taxonomy" id="211165"/>
    <lineage>
        <taxon>Bacteria</taxon>
        <taxon>Bacillati</taxon>
        <taxon>Cyanobacteriota</taxon>
        <taxon>Cyanophyceae</taxon>
        <taxon>Nostocales</taxon>
        <taxon>Chlorogloeopsidaceae</taxon>
        <taxon>Chlorogloeopsis</taxon>
    </lineage>
</organism>
<protein>
    <submittedName>
        <fullName evidence="14">Sodium:proton antiporter</fullName>
    </submittedName>
</protein>
<feature type="transmembrane region" description="Helical" evidence="12">
    <location>
        <begin position="288"/>
        <end position="317"/>
    </location>
</feature>
<dbReference type="InterPro" id="IPR006153">
    <property type="entry name" value="Cation/H_exchanger_TM"/>
</dbReference>
<feature type="domain" description="Cation/H+ exchanger transmembrane" evidence="13">
    <location>
        <begin position="45"/>
        <end position="447"/>
    </location>
</feature>
<evidence type="ECO:0000259" key="13">
    <source>
        <dbReference type="Pfam" id="PF00999"/>
    </source>
</evidence>
<keyword evidence="4" id="KW-0050">Antiport</keyword>
<keyword evidence="3" id="KW-0813">Transport</keyword>
<feature type="transmembrane region" description="Helical" evidence="12">
    <location>
        <begin position="247"/>
        <end position="267"/>
    </location>
</feature>
<keyword evidence="10" id="KW-0739">Sodium transport</keyword>
<dbReference type="GO" id="GO:1902600">
    <property type="term" value="P:proton transmembrane transport"/>
    <property type="evidence" value="ECO:0007669"/>
    <property type="project" value="InterPro"/>
</dbReference>
<name>A0A433N525_CHLFR</name>
<evidence type="ECO:0000256" key="12">
    <source>
        <dbReference type="SAM" id="Phobius"/>
    </source>
</evidence>
<feature type="compositionally biased region" description="Polar residues" evidence="11">
    <location>
        <begin position="489"/>
        <end position="499"/>
    </location>
</feature>
<comment type="caution">
    <text evidence="14">The sequence shown here is derived from an EMBL/GenBank/DDBJ whole genome shotgun (WGS) entry which is preliminary data.</text>
</comment>
<keyword evidence="5 12" id="KW-0812">Transmembrane</keyword>
<feature type="transmembrane region" description="Helical" evidence="12">
    <location>
        <begin position="213"/>
        <end position="235"/>
    </location>
</feature>
<feature type="transmembrane region" description="Helical" evidence="12">
    <location>
        <begin position="119"/>
        <end position="137"/>
    </location>
</feature>
<evidence type="ECO:0000256" key="3">
    <source>
        <dbReference type="ARBA" id="ARBA00022448"/>
    </source>
</evidence>
<evidence type="ECO:0000256" key="10">
    <source>
        <dbReference type="ARBA" id="ARBA00023201"/>
    </source>
</evidence>
<dbReference type="Proteomes" id="UP000268857">
    <property type="component" value="Unassembled WGS sequence"/>
</dbReference>
<keyword evidence="8" id="KW-0406">Ion transport</keyword>
<feature type="transmembrane region" description="Helical" evidence="12">
    <location>
        <begin position="59"/>
        <end position="82"/>
    </location>
</feature>
<dbReference type="EMBL" id="RSCJ01000020">
    <property type="protein sequence ID" value="RUR76491.1"/>
    <property type="molecule type" value="Genomic_DNA"/>
</dbReference>
<dbReference type="GO" id="GO:0006814">
    <property type="term" value="P:sodium ion transport"/>
    <property type="evidence" value="ECO:0007669"/>
    <property type="project" value="UniProtKB-KW"/>
</dbReference>
<dbReference type="Pfam" id="PF00999">
    <property type="entry name" value="Na_H_Exchanger"/>
    <property type="match status" value="1"/>
</dbReference>
<dbReference type="PANTHER" id="PTHR43562">
    <property type="entry name" value="NAPA-TYPE SODIUM/HYDROGEN ANTIPORTER"/>
    <property type="match status" value="1"/>
</dbReference>
<reference evidence="14 15" key="1">
    <citation type="journal article" date="2019" name="Genome Biol. Evol.">
        <title>Day and night: Metabolic profiles and evolutionary relationships of six axenic non-marine cyanobacteria.</title>
        <authorList>
            <person name="Will S.E."/>
            <person name="Henke P."/>
            <person name="Boedeker C."/>
            <person name="Huang S."/>
            <person name="Brinkmann H."/>
            <person name="Rohde M."/>
            <person name="Jarek M."/>
            <person name="Friedl T."/>
            <person name="Seufert S."/>
            <person name="Schumacher M."/>
            <person name="Overmann J."/>
            <person name="Neumann-Schaal M."/>
            <person name="Petersen J."/>
        </authorList>
    </citation>
    <scope>NUCLEOTIDE SEQUENCE [LARGE SCALE GENOMIC DNA]</scope>
    <source>
        <strain evidence="14 15">PCC 6912</strain>
    </source>
</reference>
<dbReference type="PANTHER" id="PTHR43562:SF3">
    <property type="entry name" value="SODIUM ION_PROTON EXCHANGER (EUROFUNG)"/>
    <property type="match status" value="1"/>
</dbReference>
<feature type="transmembrane region" description="Helical" evidence="12">
    <location>
        <begin position="427"/>
        <end position="444"/>
    </location>
</feature>
<feature type="transmembrane region" description="Helical" evidence="12">
    <location>
        <begin position="368"/>
        <end position="389"/>
    </location>
</feature>
<evidence type="ECO:0000256" key="9">
    <source>
        <dbReference type="ARBA" id="ARBA00023136"/>
    </source>
</evidence>
<dbReference type="OrthoDB" id="9793589at2"/>
<evidence type="ECO:0000256" key="5">
    <source>
        <dbReference type="ARBA" id="ARBA00022692"/>
    </source>
</evidence>
<sequence>MISIESMQFLGATNFSLPLLATTAETADSSLVVAAVLLSLVVIYLASKLGGELSNRFGLPPVLGELVGGVVVGVSFLHLLVFPEAGADSSGSVIISFLETTAGLSPDAADAVFAAQSEVISVLAELGVIILLFEIGLESNLKDLMAVGIQATIVAVVGVVVPFTAGTAGLMILFGIPAVPAIFAGAALTATSIGITSKVLSELGRLNSKEGQIILGAAVIDDVLGIIVLAVVASLAKDGAVDVGKVVYLIVSASAFLVGAIALGNLFNKSFVAIVNQLKTRGELIIPAFIFAFMMAYIASVIQLEAILGAFAAGLVLEETDKRKELQKQIIPIADMLVPIFFVTVGAKTDLGVLNPAIPSNREGLIMATFLIGVAILGKVVTGFSVFGQPEINRLAIGVGMIPRGEVGLVFLGIGSNIGILSKPLEAAIIMMVILTTFLAPPWLRFVFPEPTTALADSDQLVLNSSSQSALAIESPGAKMSTSDDGKTSEPNPSSSEGK</sequence>
<evidence type="ECO:0000313" key="15">
    <source>
        <dbReference type="Proteomes" id="UP000268857"/>
    </source>
</evidence>